<dbReference type="AlphaFoldDB" id="H3C4R7"/>
<dbReference type="Ensembl" id="ENSTNIT00000003501.1">
    <property type="protein sequence ID" value="ENSTNIP00000003236.1"/>
    <property type="gene ID" value="ENSTNIG00000001514.1"/>
</dbReference>
<evidence type="ECO:0000313" key="1">
    <source>
        <dbReference type="Ensembl" id="ENSTNIP00000003236.1"/>
    </source>
</evidence>
<proteinExistence type="predicted"/>
<evidence type="ECO:0000313" key="2">
    <source>
        <dbReference type="Proteomes" id="UP000007303"/>
    </source>
</evidence>
<reference evidence="2" key="1">
    <citation type="journal article" date="2004" name="Nature">
        <title>Genome duplication in the teleost fish Tetraodon nigroviridis reveals the early vertebrate proto-karyotype.</title>
        <authorList>
            <person name="Jaillon O."/>
            <person name="Aury J.-M."/>
            <person name="Brunet F."/>
            <person name="Petit J.-L."/>
            <person name="Stange-Thomann N."/>
            <person name="Mauceli E."/>
            <person name="Bouneau L."/>
            <person name="Fischer C."/>
            <person name="Ozouf-Costaz C."/>
            <person name="Bernot A."/>
            <person name="Nicaud S."/>
            <person name="Jaffe D."/>
            <person name="Fisher S."/>
            <person name="Lutfalla G."/>
            <person name="Dossat C."/>
            <person name="Segurens B."/>
            <person name="Dasilva C."/>
            <person name="Salanoubat M."/>
            <person name="Levy M."/>
            <person name="Boudet N."/>
            <person name="Castellano S."/>
            <person name="Anthouard V."/>
            <person name="Jubin C."/>
            <person name="Castelli V."/>
            <person name="Katinka M."/>
            <person name="Vacherie B."/>
            <person name="Biemont C."/>
            <person name="Skalli Z."/>
            <person name="Cattolico L."/>
            <person name="Poulain J."/>
            <person name="De Berardinis V."/>
            <person name="Cruaud C."/>
            <person name="Duprat S."/>
            <person name="Brottier P."/>
            <person name="Coutanceau J.-P."/>
            <person name="Gouzy J."/>
            <person name="Parra G."/>
            <person name="Lardier G."/>
            <person name="Chapple C."/>
            <person name="McKernan K.J."/>
            <person name="McEwan P."/>
            <person name="Bosak S."/>
            <person name="Kellis M."/>
            <person name="Volff J.-N."/>
            <person name="Guigo R."/>
            <person name="Zody M.C."/>
            <person name="Mesirov J."/>
            <person name="Lindblad-Toh K."/>
            <person name="Birren B."/>
            <person name="Nusbaum C."/>
            <person name="Kahn D."/>
            <person name="Robinson-Rechavi M."/>
            <person name="Laudet V."/>
            <person name="Schachter V."/>
            <person name="Quetier F."/>
            <person name="Saurin W."/>
            <person name="Scarpelli C."/>
            <person name="Wincker P."/>
            <person name="Lander E.S."/>
            <person name="Weissenbach J."/>
            <person name="Roest Crollius H."/>
        </authorList>
    </citation>
    <scope>NUCLEOTIDE SEQUENCE [LARGE SCALE GENOMIC DNA]</scope>
</reference>
<dbReference type="Proteomes" id="UP000007303">
    <property type="component" value="Unassembled WGS sequence"/>
</dbReference>
<dbReference type="HOGENOM" id="CLU_2078517_0_0_1"/>
<protein>
    <submittedName>
        <fullName evidence="1">Uncharacterized protein</fullName>
    </submittedName>
</protein>
<sequence length="118" mass="13199">DTKSEVPLLESVSPSDIDAAFSKEAYTPERSLVNPSEVSVSSCEDALSSSGDSVDLLALDRQRRPSENWIASSLKNSEYFLEGIPIFRWGFRDLGTIGLPFSRKRFEGQTVHLFTHFQ</sequence>
<accession>H3C4R7</accession>
<reference evidence="1" key="3">
    <citation type="submission" date="2025-09" db="UniProtKB">
        <authorList>
            <consortium name="Ensembl"/>
        </authorList>
    </citation>
    <scope>IDENTIFICATION</scope>
</reference>
<reference evidence="1" key="2">
    <citation type="submission" date="2025-08" db="UniProtKB">
        <authorList>
            <consortium name="Ensembl"/>
        </authorList>
    </citation>
    <scope>IDENTIFICATION</scope>
</reference>
<keyword evidence="2" id="KW-1185">Reference proteome</keyword>
<organism evidence="1 2">
    <name type="scientific">Tetraodon nigroviridis</name>
    <name type="common">Spotted green pufferfish</name>
    <name type="synonym">Chelonodon nigroviridis</name>
    <dbReference type="NCBI Taxonomy" id="99883"/>
    <lineage>
        <taxon>Eukaryota</taxon>
        <taxon>Metazoa</taxon>
        <taxon>Chordata</taxon>
        <taxon>Craniata</taxon>
        <taxon>Vertebrata</taxon>
        <taxon>Euteleostomi</taxon>
        <taxon>Actinopterygii</taxon>
        <taxon>Neopterygii</taxon>
        <taxon>Teleostei</taxon>
        <taxon>Neoteleostei</taxon>
        <taxon>Acanthomorphata</taxon>
        <taxon>Eupercaria</taxon>
        <taxon>Tetraodontiformes</taxon>
        <taxon>Tetradontoidea</taxon>
        <taxon>Tetraodontidae</taxon>
        <taxon>Tetraodon</taxon>
    </lineage>
</organism>
<name>H3C4R7_TETNG</name>
<dbReference type="InParanoid" id="H3C4R7"/>